<protein>
    <submittedName>
        <fullName evidence="2">Uncharacterized protein</fullName>
    </submittedName>
</protein>
<reference evidence="2" key="1">
    <citation type="submission" date="2015-06" db="EMBL/GenBank/DDBJ databases">
        <authorList>
            <person name="Joergensen T."/>
        </authorList>
    </citation>
    <scope>NUCLEOTIDE SEQUENCE</scope>
    <source>
        <strain evidence="2">RGRH0682</strain>
    </source>
</reference>
<feature type="region of interest" description="Disordered" evidence="1">
    <location>
        <begin position="80"/>
        <end position="107"/>
    </location>
</feature>
<evidence type="ECO:0000313" key="2">
    <source>
        <dbReference type="EMBL" id="CRY95597.1"/>
    </source>
</evidence>
<dbReference type="AlphaFoldDB" id="A0A0H5QI95"/>
<accession>A0A0H5QI95</accession>
<evidence type="ECO:0000256" key="1">
    <source>
        <dbReference type="SAM" id="MobiDB-lite"/>
    </source>
</evidence>
<name>A0A0H5QI95_9ZZZZ</name>
<reference evidence="2" key="2">
    <citation type="submission" date="2015-07" db="EMBL/GenBank/DDBJ databases">
        <title>Plasmids, circular viruses and viroids from rat gut.</title>
        <authorList>
            <person name="Jorgensen T.J."/>
            <person name="Hansen M.A."/>
            <person name="Xu Z."/>
            <person name="Tabak M.A."/>
            <person name="Sorensen S.J."/>
            <person name="Hansen L.H."/>
        </authorList>
    </citation>
    <scope>NUCLEOTIDE SEQUENCE</scope>
    <source>
        <strain evidence="2">RGRH0682</strain>
    </source>
</reference>
<sequence>MFTVRLSQKTQADLREFAKVYGSPNASAFAREVLEVMCSGDLSRVKDFNARLIARAGEQMTLNINGAIEASVGEAEKVAKKALKHARKPAKKGRKPSKTGKGVRRAS</sequence>
<organism evidence="2">
    <name type="scientific">uncultured prokaryote</name>
    <dbReference type="NCBI Taxonomy" id="198431"/>
    <lineage>
        <taxon>unclassified sequences</taxon>
        <taxon>environmental samples</taxon>
    </lineage>
</organism>
<proteinExistence type="predicted"/>
<dbReference type="EMBL" id="LN853302">
    <property type="protein sequence ID" value="CRY95597.1"/>
    <property type="molecule type" value="Genomic_DNA"/>
</dbReference>